<dbReference type="Pfam" id="PF24595">
    <property type="entry name" value="DUF7619"/>
    <property type="match status" value="1"/>
</dbReference>
<evidence type="ECO:0000313" key="5">
    <source>
        <dbReference type="EMBL" id="PZX39698.1"/>
    </source>
</evidence>
<feature type="chain" id="PRO_5045422868" evidence="2">
    <location>
        <begin position="19"/>
        <end position="994"/>
    </location>
</feature>
<feature type="domain" description="Secretion system C-terminal sorting" evidence="3">
    <location>
        <begin position="922"/>
        <end position="993"/>
    </location>
</feature>
<feature type="domain" description="DUF7619" evidence="4">
    <location>
        <begin position="774"/>
        <end position="903"/>
    </location>
</feature>
<evidence type="ECO:0000259" key="4">
    <source>
        <dbReference type="Pfam" id="PF24595"/>
    </source>
</evidence>
<dbReference type="InterPro" id="IPR055353">
    <property type="entry name" value="DUF7619"/>
</dbReference>
<feature type="signal peptide" evidence="2">
    <location>
        <begin position="1"/>
        <end position="18"/>
    </location>
</feature>
<accession>A0ABX5PX05</accession>
<sequence length="994" mass="109964">MKGFFFIIAVSLFSLSSAQCTYKLKYQSSQIFTDRSNIPTYQYTINSGQPQNISGAAANGYEHTITVNDGDLIIFTLTSFGMDSDGTTQYGELAIEDSDGITVGQTVELMKEGSNVTAVASCTTCPVITNLTLSRPTISISPYPNLLRWNAGGTETQWEIVAVPYATDVNDVMNTVWSTTVNTTTFEFTPNILPDNELYSIYVRALCGTSSFSKFKLSKVLKSGTPAEIPSSAYDYSFSNQIVDRKGGYFEFEDLDINHDNIIQERELNNVRSISLDFKSSLNLTPILTRLQSVEIATIAGDQTTPVDISQLINLKGISLKELSSSSIDLTSNTFLQGIIIDYSATSLTDVNTNGLNFLEVFMALNSRIETVDFSTNPLIRKVYLPVSFLDCNDLTGANSITFLRLSDNGSLLNTDVVSTLQNLEILYLTSTSLLDFDLSSLPELREFRSTNSSLVAVNFNSNTKLEKYDLSDCDDLIAIYHRNGRFNDYNPNFSPGYFVFDDTPALQYICVDDFNVASVNSELAQFPVRTAVVNNDCSLGVDGAINRVTGTVTLDSDLNGCDLVDPRFAHIKMENIQNGTFFSANSNGEYTLPLTNGVFNYAPVLENPTYFNVSPNSLNVTFPTTATPYNQDFCITPLGSIEDLEIIIVPLNDAVPGFDASYKVMIKNKGTVIQDGSFYIEYDPNYETLVSTSPVANILSANRLEWSFFGIEPFEVRNFEFVMNLNTPTDAVFPLNLGDNVDYLGIVSTSSGNDQMLTDNIFNLKQIVVNSFDPNDKTCLQGSVIEPSQIGDYIHYMIRFENLGTAPARNVIITDQIDITKFDLSSIVPMESSHDYVFQNLSGNEIKFFFENINLDFNDATNDGYVLFKIKTLTTLTEGDTFDNTAEIYFDFNFPIVTNTETVTIMTTASIGETTDRSISVYPNPAKDFITVSSVNNLKSATLIDVNGRTLSQTNFTGNTTEQRISLENLTSGVYFVTIQSDLGQKVEKVIVE</sequence>
<dbReference type="Pfam" id="PF18962">
    <property type="entry name" value="Por_Secre_tail"/>
    <property type="match status" value="1"/>
</dbReference>
<dbReference type="RefSeq" id="WP_015363266.1">
    <property type="nucleotide sequence ID" value="NZ_QKZR01000003.1"/>
</dbReference>
<dbReference type="NCBIfam" id="TIGR01451">
    <property type="entry name" value="B_ant_repeat"/>
    <property type="match status" value="1"/>
</dbReference>
<evidence type="ECO:0000259" key="3">
    <source>
        <dbReference type="Pfam" id="PF18962"/>
    </source>
</evidence>
<organism evidence="5 6">
    <name type="scientific">Nonlabens dokdonensis</name>
    <dbReference type="NCBI Taxonomy" id="328515"/>
    <lineage>
        <taxon>Bacteria</taxon>
        <taxon>Pseudomonadati</taxon>
        <taxon>Bacteroidota</taxon>
        <taxon>Flavobacteriia</taxon>
        <taxon>Flavobacteriales</taxon>
        <taxon>Flavobacteriaceae</taxon>
        <taxon>Nonlabens</taxon>
    </lineage>
</organism>
<comment type="caution">
    <text evidence="5">The sequence shown here is derived from an EMBL/GenBank/DDBJ whole genome shotgun (WGS) entry which is preliminary data.</text>
</comment>
<dbReference type="EMBL" id="QKZR01000003">
    <property type="protein sequence ID" value="PZX39698.1"/>
    <property type="molecule type" value="Genomic_DNA"/>
</dbReference>
<keyword evidence="6" id="KW-1185">Reference proteome</keyword>
<evidence type="ECO:0000313" key="6">
    <source>
        <dbReference type="Proteomes" id="UP000248584"/>
    </source>
</evidence>
<reference evidence="5 6" key="1">
    <citation type="submission" date="2018-06" db="EMBL/GenBank/DDBJ databases">
        <title>Genomic Encyclopedia of Archaeal and Bacterial Type Strains, Phase II (KMG-II): from individual species to whole genera.</title>
        <authorList>
            <person name="Goeker M."/>
        </authorList>
    </citation>
    <scope>NUCLEOTIDE SEQUENCE [LARGE SCALE GENOMIC DNA]</scope>
    <source>
        <strain evidence="5 6">DSM 17205</strain>
    </source>
</reference>
<dbReference type="SUPFAM" id="SSF52047">
    <property type="entry name" value="RNI-like"/>
    <property type="match status" value="1"/>
</dbReference>
<dbReference type="PROSITE" id="PS00018">
    <property type="entry name" value="EF_HAND_1"/>
    <property type="match status" value="1"/>
</dbReference>
<gene>
    <name evidence="5" type="ORF">LX97_02052</name>
</gene>
<dbReference type="InterPro" id="IPR026444">
    <property type="entry name" value="Secre_tail"/>
</dbReference>
<keyword evidence="1 2" id="KW-0732">Signal</keyword>
<protein>
    <submittedName>
        <fullName evidence="5">Repeat protein (TIGR01451 family)/predicted secreted protein (Por secretion system target)</fullName>
    </submittedName>
</protein>
<evidence type="ECO:0000256" key="1">
    <source>
        <dbReference type="ARBA" id="ARBA00022729"/>
    </source>
</evidence>
<dbReference type="InterPro" id="IPR032675">
    <property type="entry name" value="LRR_dom_sf"/>
</dbReference>
<evidence type="ECO:0000256" key="2">
    <source>
        <dbReference type="SAM" id="SignalP"/>
    </source>
</evidence>
<name>A0ABX5PX05_9FLAO</name>
<dbReference type="Gene3D" id="3.80.10.10">
    <property type="entry name" value="Ribonuclease Inhibitor"/>
    <property type="match status" value="1"/>
</dbReference>
<dbReference type="InterPro" id="IPR018247">
    <property type="entry name" value="EF_Hand_1_Ca_BS"/>
</dbReference>
<dbReference type="Proteomes" id="UP000248584">
    <property type="component" value="Unassembled WGS sequence"/>
</dbReference>
<dbReference type="InterPro" id="IPR047589">
    <property type="entry name" value="DUF11_rpt"/>
</dbReference>
<dbReference type="NCBIfam" id="TIGR04183">
    <property type="entry name" value="Por_Secre_tail"/>
    <property type="match status" value="1"/>
</dbReference>
<proteinExistence type="predicted"/>